<gene>
    <name evidence="1" type="ORF">Dda_7061</name>
</gene>
<sequence length="217" mass="24188">MKDALSPAADALPLLDYELRVPDYPYGYDFLQAAKVDKCKGSLYYMAGHLLTKVWLARRQFNVLVLIDKTILLEPYLQTYRDFIKTNHLDPKIALAAVIWSAEMCGEIPILGTTDELFPPELQASHLNNVPFKHRISCLLWEENLCVCGVTHYSCGGSSVEEPIVVSSGLNTPEPEAAALVMLKADFPIKLKGELGAGSTRLMPPTKILRQITWLID</sequence>
<dbReference type="Proteomes" id="UP001221413">
    <property type="component" value="Unassembled WGS sequence"/>
</dbReference>
<comment type="caution">
    <text evidence="1">The sequence shown here is derived from an EMBL/GenBank/DDBJ whole genome shotgun (WGS) entry which is preliminary data.</text>
</comment>
<protein>
    <submittedName>
        <fullName evidence="1">Uncharacterized protein</fullName>
    </submittedName>
</protein>
<reference evidence="1" key="1">
    <citation type="submission" date="2023-01" db="EMBL/GenBank/DDBJ databases">
        <title>The chitinases involved in constricting ring structure development in the nematode-trapping fungus Drechslerella dactyloides.</title>
        <authorList>
            <person name="Wang R."/>
            <person name="Zhang L."/>
            <person name="Tang P."/>
            <person name="Li S."/>
            <person name="Liang L."/>
        </authorList>
    </citation>
    <scope>NUCLEOTIDE SEQUENCE</scope>
    <source>
        <strain evidence="1">YMF1.00031</strain>
    </source>
</reference>
<name>A0AAD6NH72_DREDA</name>
<accession>A0AAD6NH72</accession>
<proteinExistence type="predicted"/>
<dbReference type="EMBL" id="JAQGDS010000009">
    <property type="protein sequence ID" value="KAJ6258144.1"/>
    <property type="molecule type" value="Genomic_DNA"/>
</dbReference>
<keyword evidence="2" id="KW-1185">Reference proteome</keyword>
<evidence type="ECO:0000313" key="2">
    <source>
        <dbReference type="Proteomes" id="UP001221413"/>
    </source>
</evidence>
<organism evidence="1 2">
    <name type="scientific">Drechslerella dactyloides</name>
    <name type="common">Nematode-trapping fungus</name>
    <name type="synonym">Arthrobotrys dactyloides</name>
    <dbReference type="NCBI Taxonomy" id="74499"/>
    <lineage>
        <taxon>Eukaryota</taxon>
        <taxon>Fungi</taxon>
        <taxon>Dikarya</taxon>
        <taxon>Ascomycota</taxon>
        <taxon>Pezizomycotina</taxon>
        <taxon>Orbiliomycetes</taxon>
        <taxon>Orbiliales</taxon>
        <taxon>Orbiliaceae</taxon>
        <taxon>Drechslerella</taxon>
    </lineage>
</organism>
<dbReference type="AlphaFoldDB" id="A0AAD6NH72"/>
<evidence type="ECO:0000313" key="1">
    <source>
        <dbReference type="EMBL" id="KAJ6258144.1"/>
    </source>
</evidence>